<reference evidence="5 7" key="1">
    <citation type="submission" date="2020-06" db="EMBL/GenBank/DDBJ databases">
        <title>Anoxygenic phototrophic Chloroflexota member uses a Type I reaction center.</title>
        <authorList>
            <person name="Tsuji J.M."/>
            <person name="Shaw N.A."/>
            <person name="Nagashima S."/>
            <person name="Venkiteswaran J."/>
            <person name="Schiff S.L."/>
            <person name="Hanada S."/>
            <person name="Tank M."/>
            <person name="Neufeld J.D."/>
        </authorList>
    </citation>
    <scope>NUCLEOTIDE SEQUENCE [LARGE SCALE GENOMIC DNA]</scope>
    <source>
        <strain evidence="5">L227-S17</strain>
    </source>
</reference>
<dbReference type="InterPro" id="IPR012348">
    <property type="entry name" value="RNR-like"/>
</dbReference>
<accession>A0A8T7M9L3</accession>
<dbReference type="SUPFAM" id="SSF47240">
    <property type="entry name" value="Ferritin-like"/>
    <property type="match status" value="1"/>
</dbReference>
<dbReference type="EMBL" id="CP128400">
    <property type="protein sequence ID" value="WJW68810.1"/>
    <property type="molecule type" value="Genomic_DNA"/>
</dbReference>
<dbReference type="Proteomes" id="UP000521676">
    <property type="component" value="Unassembled WGS sequence"/>
</dbReference>
<dbReference type="AlphaFoldDB" id="A0A8T7M9L3"/>
<keyword evidence="3" id="KW-0503">Monooxygenase</keyword>
<dbReference type="InterPro" id="IPR003430">
    <property type="entry name" value="Phenol_Hydrox"/>
</dbReference>
<keyword evidence="8" id="KW-1185">Reference proteome</keyword>
<dbReference type="EMBL" id="JACATZ010000003">
    <property type="protein sequence ID" value="NWJ48878.1"/>
    <property type="molecule type" value="Genomic_DNA"/>
</dbReference>
<evidence type="ECO:0000256" key="1">
    <source>
        <dbReference type="ARBA" id="ARBA00012710"/>
    </source>
</evidence>
<name>A0A8T7M9L3_9CHLR</name>
<comment type="catalytic activity">
    <reaction evidence="4">
        <text>propane + NADH + O2 + H(+) = propan-2-ol + NAD(+) + H2O</text>
        <dbReference type="Rhea" id="RHEA:49992"/>
        <dbReference type="ChEBI" id="CHEBI:15377"/>
        <dbReference type="ChEBI" id="CHEBI:15378"/>
        <dbReference type="ChEBI" id="CHEBI:15379"/>
        <dbReference type="ChEBI" id="CHEBI:17824"/>
        <dbReference type="ChEBI" id="CHEBI:32879"/>
        <dbReference type="ChEBI" id="CHEBI:57540"/>
        <dbReference type="ChEBI" id="CHEBI:57945"/>
        <dbReference type="EC" id="1.14.13.227"/>
    </reaction>
</comment>
<evidence type="ECO:0000313" key="5">
    <source>
        <dbReference type="EMBL" id="NWJ48878.1"/>
    </source>
</evidence>
<evidence type="ECO:0000313" key="7">
    <source>
        <dbReference type="Proteomes" id="UP000521676"/>
    </source>
</evidence>
<dbReference type="GO" id="GO:0004497">
    <property type="term" value="F:monooxygenase activity"/>
    <property type="evidence" value="ECO:0007669"/>
    <property type="project" value="UniProtKB-KW"/>
</dbReference>
<evidence type="ECO:0000256" key="3">
    <source>
        <dbReference type="ARBA" id="ARBA00023033"/>
    </source>
</evidence>
<protein>
    <recommendedName>
        <fullName evidence="1">propane 2-monooxygenase</fullName>
        <ecNumber evidence="1">1.14.13.227</ecNumber>
    </recommendedName>
</protein>
<sequence>MAGSQANDLMVQKYDFSLKEETKLYHRAKREQWDAADLPWELGTALDPIQRAAGAQVLSNFLYGEQAAMLIASQLVSQVQDMEIRACLATQVMDEIRHIEAFNRYIVMLGKVQNPNEHIREFVERLLAVQNPEEKFIGLHLLLEGLALEVFHEAAQRIADPLLKIMLNKTTHDESRHIAFGTTYLKKLVKKLDEETKAQLVTRHTEYSMLLVGLVIDEAETSAQFGLDLAKITERNINGHLHRMAGIGLWKEE</sequence>
<gene>
    <name evidence="5" type="ORF">HXX08_23710</name>
    <name evidence="6" type="ORF">OZ401_004428</name>
</gene>
<keyword evidence="2" id="KW-0560">Oxidoreductase</keyword>
<evidence type="ECO:0000256" key="4">
    <source>
        <dbReference type="ARBA" id="ARBA00048941"/>
    </source>
</evidence>
<evidence type="ECO:0000313" key="8">
    <source>
        <dbReference type="Proteomes" id="UP001431572"/>
    </source>
</evidence>
<evidence type="ECO:0000256" key="2">
    <source>
        <dbReference type="ARBA" id="ARBA00023002"/>
    </source>
</evidence>
<dbReference type="Gene3D" id="1.10.620.20">
    <property type="entry name" value="Ribonucleotide Reductase, subunit A"/>
    <property type="match status" value="1"/>
</dbReference>
<organism evidence="5 7">
    <name type="scientific">Candidatus Chlorohelix allophototropha</name>
    <dbReference type="NCBI Taxonomy" id="3003348"/>
    <lineage>
        <taxon>Bacteria</taxon>
        <taxon>Bacillati</taxon>
        <taxon>Chloroflexota</taxon>
        <taxon>Chloroflexia</taxon>
        <taxon>Candidatus Chloroheliales</taxon>
        <taxon>Candidatus Chloroheliaceae</taxon>
        <taxon>Candidatus Chlorohelix</taxon>
    </lineage>
</organism>
<dbReference type="Proteomes" id="UP001431572">
    <property type="component" value="Chromosome 2"/>
</dbReference>
<evidence type="ECO:0000313" key="6">
    <source>
        <dbReference type="EMBL" id="WJW68810.1"/>
    </source>
</evidence>
<proteinExistence type="predicted"/>
<dbReference type="RefSeq" id="WP_341470714.1">
    <property type="nucleotide sequence ID" value="NZ_CP128400.1"/>
</dbReference>
<dbReference type="InterPro" id="IPR009078">
    <property type="entry name" value="Ferritin-like_SF"/>
</dbReference>
<reference evidence="6" key="2">
    <citation type="journal article" date="2024" name="Nature">
        <title>Anoxygenic phototroph of the Chloroflexota uses a type I reaction centre.</title>
        <authorList>
            <person name="Tsuji J.M."/>
            <person name="Shaw N.A."/>
            <person name="Nagashima S."/>
            <person name="Venkiteswaran J.J."/>
            <person name="Schiff S.L."/>
            <person name="Watanabe T."/>
            <person name="Fukui M."/>
            <person name="Hanada S."/>
            <person name="Tank M."/>
            <person name="Neufeld J.D."/>
        </authorList>
    </citation>
    <scope>NUCLEOTIDE SEQUENCE</scope>
    <source>
        <strain evidence="6">L227-S17</strain>
    </source>
</reference>
<dbReference type="EC" id="1.14.13.227" evidence="1"/>
<dbReference type="Pfam" id="PF02332">
    <property type="entry name" value="Phenol_Hydrox"/>
    <property type="match status" value="1"/>
</dbReference>
<dbReference type="CDD" id="cd00657">
    <property type="entry name" value="Ferritin_like"/>
    <property type="match status" value="1"/>
</dbReference>